<name>A0A3B1DRV2_9ZZZZ</name>
<gene>
    <name evidence="1" type="ORF">MNBD_PLANCTO02-1961</name>
</gene>
<dbReference type="SUPFAM" id="SSF48371">
    <property type="entry name" value="ARM repeat"/>
    <property type="match status" value="1"/>
</dbReference>
<proteinExistence type="predicted"/>
<dbReference type="EMBL" id="UOGL01000269">
    <property type="protein sequence ID" value="VAX38874.1"/>
    <property type="molecule type" value="Genomic_DNA"/>
</dbReference>
<accession>A0A3B1DRV2</accession>
<dbReference type="Gene3D" id="1.25.10.10">
    <property type="entry name" value="Leucine-rich Repeat Variant"/>
    <property type="match status" value="1"/>
</dbReference>
<sequence length="420" mass="48782">STWSDKIAIPLLITGFRDSSLVMTRELCLAQLRQRTLTQKPISANASVAERKEFVEYLIKEFHLSSGYLKEIQQARFSSSQTTKKIDAARQQELEQWVTDLLQNEQSSSLSLAAYQHLSHLERTDISLIESLLLKTNAKKKEVFFHDLLPRTSEVYRLLQNFESSDILKKRKAAKELAQLSKKKTPSVLAIKRLHFLMLYCQDQLVWRYVMQAISYDATDENGEIAHLAIQSTWWDIRVLGCEYVAQHGRPQYAFWLLPLFEDTNNHVRLAAIKAAGKCNHQVVLDGLRPQKKGDQDLPGLRTLLTDSHREIHFETVLSMSRLNDEQAMQELIRMSHSENRKQKERAISAMGKTGQSRFVQHLIRLGWIESTNSTRRVILETLEELVPKEKQPVHLSRTSGYDEQIKKWFRWNEQHKSLF</sequence>
<evidence type="ECO:0000313" key="1">
    <source>
        <dbReference type="EMBL" id="VAX38874.1"/>
    </source>
</evidence>
<protein>
    <recommendedName>
        <fullName evidence="2">HEAT repeat domain-containing protein</fullName>
    </recommendedName>
</protein>
<organism evidence="1">
    <name type="scientific">hydrothermal vent metagenome</name>
    <dbReference type="NCBI Taxonomy" id="652676"/>
    <lineage>
        <taxon>unclassified sequences</taxon>
        <taxon>metagenomes</taxon>
        <taxon>ecological metagenomes</taxon>
    </lineage>
</organism>
<dbReference type="InterPro" id="IPR016024">
    <property type="entry name" value="ARM-type_fold"/>
</dbReference>
<dbReference type="AlphaFoldDB" id="A0A3B1DRV2"/>
<dbReference type="InterPro" id="IPR011989">
    <property type="entry name" value="ARM-like"/>
</dbReference>
<feature type="non-terminal residue" evidence="1">
    <location>
        <position position="1"/>
    </location>
</feature>
<reference evidence="1" key="1">
    <citation type="submission" date="2018-06" db="EMBL/GenBank/DDBJ databases">
        <authorList>
            <person name="Zhirakovskaya E."/>
        </authorList>
    </citation>
    <scope>NUCLEOTIDE SEQUENCE</scope>
</reference>
<evidence type="ECO:0008006" key="2">
    <source>
        <dbReference type="Google" id="ProtNLM"/>
    </source>
</evidence>